<proteinExistence type="predicted"/>
<sequence>MALQLTTPRASLRLNTHQCQAPRCVRTTVCSHRASKEHSAGPSRRALQFVSLMGAAGLAFLPFEGAAHARPSDMIQSRPGKKGEDGNMTKYEENASVTGQKAREPSKNLKVDPTTVSNEDQTGKIPDSAINISPNQVS</sequence>
<accession>A0AAW1PIH3</accession>
<comment type="caution">
    <text evidence="2">The sequence shown here is derived from an EMBL/GenBank/DDBJ whole genome shotgun (WGS) entry which is preliminary data.</text>
</comment>
<dbReference type="EMBL" id="JALJOQ010000024">
    <property type="protein sequence ID" value="KAK9808333.1"/>
    <property type="molecule type" value="Genomic_DNA"/>
</dbReference>
<dbReference type="Proteomes" id="UP001465755">
    <property type="component" value="Unassembled WGS sequence"/>
</dbReference>
<keyword evidence="3" id="KW-1185">Reference proteome</keyword>
<gene>
    <name evidence="2" type="ORF">WJX73_003141</name>
</gene>
<reference evidence="2 3" key="1">
    <citation type="journal article" date="2024" name="Nat. Commun.">
        <title>Phylogenomics reveals the evolutionary origins of lichenization in chlorophyte algae.</title>
        <authorList>
            <person name="Puginier C."/>
            <person name="Libourel C."/>
            <person name="Otte J."/>
            <person name="Skaloud P."/>
            <person name="Haon M."/>
            <person name="Grisel S."/>
            <person name="Petersen M."/>
            <person name="Berrin J.G."/>
            <person name="Delaux P.M."/>
            <person name="Dal Grande F."/>
            <person name="Keller J."/>
        </authorList>
    </citation>
    <scope>NUCLEOTIDE SEQUENCE [LARGE SCALE GENOMIC DNA]</scope>
    <source>
        <strain evidence="2 3">SAG 2036</strain>
    </source>
</reference>
<dbReference type="AlphaFoldDB" id="A0AAW1PIH3"/>
<evidence type="ECO:0000256" key="1">
    <source>
        <dbReference type="SAM" id="MobiDB-lite"/>
    </source>
</evidence>
<name>A0AAW1PIH3_9CHLO</name>
<feature type="region of interest" description="Disordered" evidence="1">
    <location>
        <begin position="68"/>
        <end position="138"/>
    </location>
</feature>
<feature type="compositionally biased region" description="Basic and acidic residues" evidence="1">
    <location>
        <begin position="81"/>
        <end position="93"/>
    </location>
</feature>
<evidence type="ECO:0000313" key="2">
    <source>
        <dbReference type="EMBL" id="KAK9808333.1"/>
    </source>
</evidence>
<evidence type="ECO:0000313" key="3">
    <source>
        <dbReference type="Proteomes" id="UP001465755"/>
    </source>
</evidence>
<organism evidence="2 3">
    <name type="scientific">Symbiochloris irregularis</name>
    <dbReference type="NCBI Taxonomy" id="706552"/>
    <lineage>
        <taxon>Eukaryota</taxon>
        <taxon>Viridiplantae</taxon>
        <taxon>Chlorophyta</taxon>
        <taxon>core chlorophytes</taxon>
        <taxon>Trebouxiophyceae</taxon>
        <taxon>Trebouxiales</taxon>
        <taxon>Trebouxiaceae</taxon>
        <taxon>Symbiochloris</taxon>
    </lineage>
</organism>
<protein>
    <submittedName>
        <fullName evidence="2">Uncharacterized protein</fullName>
    </submittedName>
</protein>
<feature type="compositionally biased region" description="Basic and acidic residues" evidence="1">
    <location>
        <begin position="101"/>
        <end position="110"/>
    </location>
</feature>